<dbReference type="Pfam" id="PF00580">
    <property type="entry name" value="UvrD-helicase"/>
    <property type="match status" value="1"/>
</dbReference>
<dbReference type="InterPro" id="IPR000212">
    <property type="entry name" value="DNA_helicase_UvrD/REP"/>
</dbReference>
<organism evidence="11 12">
    <name type="scientific">Frischella japonica</name>
    <dbReference type="NCBI Taxonomy" id="2741544"/>
    <lineage>
        <taxon>Bacteria</taxon>
        <taxon>Pseudomonadati</taxon>
        <taxon>Pseudomonadota</taxon>
        <taxon>Gammaproteobacteria</taxon>
        <taxon>Orbales</taxon>
        <taxon>Orbaceae</taxon>
        <taxon>Frischella</taxon>
    </lineage>
</organism>
<protein>
    <recommendedName>
        <fullName evidence="7">DNA 3'-5' helicase</fullName>
        <ecNumber evidence="7">5.6.2.4</ecNumber>
    </recommendedName>
</protein>
<dbReference type="InterPro" id="IPR027417">
    <property type="entry name" value="P-loop_NTPase"/>
</dbReference>
<dbReference type="PROSITE" id="PS51198">
    <property type="entry name" value="UVRD_HELICASE_ATP_BIND"/>
    <property type="match status" value="1"/>
</dbReference>
<evidence type="ECO:0000313" key="11">
    <source>
        <dbReference type="EMBL" id="MBC9130537.1"/>
    </source>
</evidence>
<evidence type="ECO:0000313" key="12">
    <source>
        <dbReference type="Proteomes" id="UP000651208"/>
    </source>
</evidence>
<dbReference type="RefSeq" id="WP_187754984.1">
    <property type="nucleotide sequence ID" value="NZ_JABURY010000010.1"/>
</dbReference>
<comment type="catalytic activity">
    <reaction evidence="6">
        <text>Couples ATP hydrolysis with the unwinding of duplex DNA by translocating in the 3'-5' direction.</text>
        <dbReference type="EC" id="5.6.2.4"/>
    </reaction>
</comment>
<evidence type="ECO:0000256" key="8">
    <source>
        <dbReference type="ARBA" id="ARBA00048988"/>
    </source>
</evidence>
<evidence type="ECO:0000256" key="3">
    <source>
        <dbReference type="ARBA" id="ARBA00022806"/>
    </source>
</evidence>
<dbReference type="EMBL" id="JABURY010000010">
    <property type="protein sequence ID" value="MBC9130537.1"/>
    <property type="molecule type" value="Genomic_DNA"/>
</dbReference>
<proteinExistence type="predicted"/>
<name>A0ABR7QWD4_9GAMM</name>
<evidence type="ECO:0000256" key="5">
    <source>
        <dbReference type="ARBA" id="ARBA00023235"/>
    </source>
</evidence>
<evidence type="ECO:0000256" key="4">
    <source>
        <dbReference type="ARBA" id="ARBA00022840"/>
    </source>
</evidence>
<dbReference type="InterPro" id="IPR014016">
    <property type="entry name" value="UvrD-like_ATP-bd"/>
</dbReference>
<keyword evidence="5" id="KW-0413">Isomerase</keyword>
<evidence type="ECO:0000256" key="1">
    <source>
        <dbReference type="ARBA" id="ARBA00022741"/>
    </source>
</evidence>
<dbReference type="PANTHER" id="PTHR11070">
    <property type="entry name" value="UVRD / RECB / PCRA DNA HELICASE FAMILY MEMBER"/>
    <property type="match status" value="1"/>
</dbReference>
<accession>A0ABR7QWD4</accession>
<dbReference type="Proteomes" id="UP000651208">
    <property type="component" value="Unassembled WGS sequence"/>
</dbReference>
<dbReference type="InterPro" id="IPR014017">
    <property type="entry name" value="DNA_helicase_UvrD-like_C"/>
</dbReference>
<feature type="domain" description="UvrD-like helicase ATP-binding" evidence="10">
    <location>
        <begin position="1"/>
        <end position="282"/>
    </location>
</feature>
<comment type="caution">
    <text evidence="11">The sequence shown here is derived from an EMBL/GenBank/DDBJ whole genome shotgun (WGS) entry which is preliminary data.</text>
</comment>
<evidence type="ECO:0000256" key="6">
    <source>
        <dbReference type="ARBA" id="ARBA00034617"/>
    </source>
</evidence>
<dbReference type="GO" id="GO:0004386">
    <property type="term" value="F:helicase activity"/>
    <property type="evidence" value="ECO:0007669"/>
    <property type="project" value="UniProtKB-KW"/>
</dbReference>
<evidence type="ECO:0000256" key="7">
    <source>
        <dbReference type="ARBA" id="ARBA00034808"/>
    </source>
</evidence>
<evidence type="ECO:0000256" key="9">
    <source>
        <dbReference type="PROSITE-ProRule" id="PRU00560"/>
    </source>
</evidence>
<reference evidence="11 12" key="1">
    <citation type="submission" date="2020-06" db="EMBL/GenBank/DDBJ databases">
        <title>Frischella cerana isolated from Apis cerana gut homogenate.</title>
        <authorList>
            <person name="Wolter L.A."/>
            <person name="Suenami S."/>
            <person name="Miyazaki R."/>
        </authorList>
    </citation>
    <scope>NUCLEOTIDE SEQUENCE [LARGE SCALE GENOMIC DNA]</scope>
    <source>
        <strain evidence="11 12">Ac13</strain>
    </source>
</reference>
<keyword evidence="1 9" id="KW-0547">Nucleotide-binding</keyword>
<sequence>MKLSEQQHQIVNSDLSSMLIIACAGSGKTETAIQKLIKLRSDMADDRGYVTLLSFTNTAIKTFRNRYFSLTSKNTDRFKNRVCIETIDSFITTNILRPHSFRIMGCKSTPFLISGKESFLKNKGFQYWYTTPLNKILPVKNENINNVTIKLKGNDIEFYYKENKKEYPITNGFGITKKLGKIGAYTHELGKYWVLKTLSQNENLLSAIIRRFPIIIVDEAQDIDVLHGLILKLLHKARCKLILIGDPNQAIFEFSGANGDFLKSFEEKSIKNYPLSINYRSVPKIVSVANLVSNRKDKANRQEDSANYGIYYVLYDKDNIGNLVNIFISKVEEIGLNIDNSAVLCRNRSGIDKLLGTRELGQGKTKLLALATIKRDKHKKYKEAFDIVVQCISGLLSSLPNNFAELVNHDPKFKQLKQMIWIFIRNPSKGLPLGEQLAKNQWYPALKLNISNLLKEIESNYGFQLKSAIGNVISSKNLPNEPLINNSTMFKRTIRVDTVHQVKGESLDAVLYISTEKEHLKEMINGTKKELGRIGYVALTRAKNLFVIGIQKEWYSVFTKTFSDLNVAEL</sequence>
<evidence type="ECO:0000259" key="10">
    <source>
        <dbReference type="PROSITE" id="PS51198"/>
    </source>
</evidence>
<dbReference type="SUPFAM" id="SSF52540">
    <property type="entry name" value="P-loop containing nucleoside triphosphate hydrolases"/>
    <property type="match status" value="1"/>
</dbReference>
<dbReference type="PANTHER" id="PTHR11070:SF3">
    <property type="entry name" value="DNA 3'-5' HELICASE"/>
    <property type="match status" value="1"/>
</dbReference>
<dbReference type="Pfam" id="PF13361">
    <property type="entry name" value="UvrD_C"/>
    <property type="match status" value="1"/>
</dbReference>
<keyword evidence="3 9" id="KW-0347">Helicase</keyword>
<keyword evidence="12" id="KW-1185">Reference proteome</keyword>
<comment type="catalytic activity">
    <reaction evidence="8">
        <text>ATP + H2O = ADP + phosphate + H(+)</text>
        <dbReference type="Rhea" id="RHEA:13065"/>
        <dbReference type="ChEBI" id="CHEBI:15377"/>
        <dbReference type="ChEBI" id="CHEBI:15378"/>
        <dbReference type="ChEBI" id="CHEBI:30616"/>
        <dbReference type="ChEBI" id="CHEBI:43474"/>
        <dbReference type="ChEBI" id="CHEBI:456216"/>
        <dbReference type="EC" id="5.6.2.4"/>
    </reaction>
</comment>
<keyword evidence="4 9" id="KW-0067">ATP-binding</keyword>
<keyword evidence="2 9" id="KW-0378">Hydrolase</keyword>
<dbReference type="EC" id="5.6.2.4" evidence="7"/>
<feature type="binding site" evidence="9">
    <location>
        <begin position="22"/>
        <end position="29"/>
    </location>
    <ligand>
        <name>ATP</name>
        <dbReference type="ChEBI" id="CHEBI:30616"/>
    </ligand>
</feature>
<dbReference type="Gene3D" id="3.40.50.300">
    <property type="entry name" value="P-loop containing nucleotide triphosphate hydrolases"/>
    <property type="match status" value="2"/>
</dbReference>
<gene>
    <name evidence="11" type="ORF">FcAc13_04355</name>
</gene>
<evidence type="ECO:0000256" key="2">
    <source>
        <dbReference type="ARBA" id="ARBA00022801"/>
    </source>
</evidence>